<keyword evidence="3" id="KW-0732">Signal</keyword>
<feature type="region of interest" description="Disordered" evidence="1">
    <location>
        <begin position="93"/>
        <end position="203"/>
    </location>
</feature>
<name>A0A4U5PIZ1_STECR</name>
<feature type="compositionally biased region" description="Basic residues" evidence="1">
    <location>
        <begin position="151"/>
        <end position="162"/>
    </location>
</feature>
<gene>
    <name evidence="4" type="ORF">L596_010461</name>
</gene>
<reference evidence="4 5" key="2">
    <citation type="journal article" date="2019" name="G3 (Bethesda)">
        <title>Hybrid Assembly of the Genome of the Entomopathogenic Nematode Steinernema carpocapsae Identifies the X-Chromosome.</title>
        <authorList>
            <person name="Serra L."/>
            <person name="Macchietto M."/>
            <person name="Macias-Munoz A."/>
            <person name="McGill C.J."/>
            <person name="Rodriguez I.M."/>
            <person name="Rodriguez B."/>
            <person name="Murad R."/>
            <person name="Mortazavi A."/>
        </authorList>
    </citation>
    <scope>NUCLEOTIDE SEQUENCE [LARGE SCALE GENOMIC DNA]</scope>
    <source>
        <strain evidence="4 5">ALL</strain>
    </source>
</reference>
<dbReference type="Proteomes" id="UP000298663">
    <property type="component" value="Unassembled WGS sequence"/>
</dbReference>
<protein>
    <submittedName>
        <fullName evidence="4">Uncharacterized protein</fullName>
    </submittedName>
</protein>
<reference evidence="4 5" key="1">
    <citation type="journal article" date="2015" name="Genome Biol.">
        <title>Comparative genomics of Steinernema reveals deeply conserved gene regulatory networks.</title>
        <authorList>
            <person name="Dillman A.R."/>
            <person name="Macchietto M."/>
            <person name="Porter C.F."/>
            <person name="Rogers A."/>
            <person name="Williams B."/>
            <person name="Antoshechkin I."/>
            <person name="Lee M.M."/>
            <person name="Goodwin Z."/>
            <person name="Lu X."/>
            <person name="Lewis E.E."/>
            <person name="Goodrich-Blair H."/>
            <person name="Stock S.P."/>
            <person name="Adams B.J."/>
            <person name="Sternberg P.W."/>
            <person name="Mortazavi A."/>
        </authorList>
    </citation>
    <scope>NUCLEOTIDE SEQUENCE [LARGE SCALE GENOMIC DNA]</scope>
    <source>
        <strain evidence="4 5">ALL</strain>
    </source>
</reference>
<organism evidence="4 5">
    <name type="scientific">Steinernema carpocapsae</name>
    <name type="common">Entomopathogenic nematode</name>
    <dbReference type="NCBI Taxonomy" id="34508"/>
    <lineage>
        <taxon>Eukaryota</taxon>
        <taxon>Metazoa</taxon>
        <taxon>Ecdysozoa</taxon>
        <taxon>Nematoda</taxon>
        <taxon>Chromadorea</taxon>
        <taxon>Rhabditida</taxon>
        <taxon>Tylenchina</taxon>
        <taxon>Panagrolaimomorpha</taxon>
        <taxon>Strongyloidoidea</taxon>
        <taxon>Steinernematidae</taxon>
        <taxon>Steinernema</taxon>
    </lineage>
</organism>
<evidence type="ECO:0000256" key="1">
    <source>
        <dbReference type="SAM" id="MobiDB-lite"/>
    </source>
</evidence>
<feature type="transmembrane region" description="Helical" evidence="2">
    <location>
        <begin position="50"/>
        <end position="75"/>
    </location>
</feature>
<feature type="compositionally biased region" description="Basic residues" evidence="1">
    <location>
        <begin position="176"/>
        <end position="190"/>
    </location>
</feature>
<keyword evidence="2" id="KW-0472">Membrane</keyword>
<keyword evidence="5" id="KW-1185">Reference proteome</keyword>
<dbReference type="EMBL" id="AZBU02000002">
    <property type="protein sequence ID" value="TKR96446.1"/>
    <property type="molecule type" value="Genomic_DNA"/>
</dbReference>
<proteinExistence type="predicted"/>
<accession>A0A4U5PIZ1</accession>
<feature type="compositionally biased region" description="Low complexity" evidence="1">
    <location>
        <begin position="138"/>
        <end position="150"/>
    </location>
</feature>
<evidence type="ECO:0000256" key="3">
    <source>
        <dbReference type="SAM" id="SignalP"/>
    </source>
</evidence>
<sequence>MLQTTSLLALLWAHFVQVSGAPKSTSSKNKELDYDPVKPYRMPVGAFNHMFLIVMVAVVAGLILLHLVPFITYFVMLTRPLSRKPTQEQLEAIEEDDDEFATKRGTPSRSLSKSSTPKRSRKTPKSKSPDRGSKTGTPSPKFPAFAFPKSVGRKQKRLHIRGQNRAGYRNADALGHPKRRRQQTRLRRQASPKQGPPQEQGPT</sequence>
<feature type="compositionally biased region" description="Basic residues" evidence="1">
    <location>
        <begin position="116"/>
        <end position="125"/>
    </location>
</feature>
<keyword evidence="2" id="KW-1133">Transmembrane helix</keyword>
<evidence type="ECO:0000313" key="4">
    <source>
        <dbReference type="EMBL" id="TKR96446.1"/>
    </source>
</evidence>
<dbReference type="OrthoDB" id="10674098at2759"/>
<evidence type="ECO:0000313" key="5">
    <source>
        <dbReference type="Proteomes" id="UP000298663"/>
    </source>
</evidence>
<keyword evidence="2" id="KW-0812">Transmembrane</keyword>
<feature type="chain" id="PRO_5020379950" evidence="3">
    <location>
        <begin position="21"/>
        <end position="203"/>
    </location>
</feature>
<evidence type="ECO:0000256" key="2">
    <source>
        <dbReference type="SAM" id="Phobius"/>
    </source>
</evidence>
<feature type="signal peptide" evidence="3">
    <location>
        <begin position="1"/>
        <end position="20"/>
    </location>
</feature>
<comment type="caution">
    <text evidence="4">The sequence shown here is derived from an EMBL/GenBank/DDBJ whole genome shotgun (WGS) entry which is preliminary data.</text>
</comment>
<dbReference type="AlphaFoldDB" id="A0A4U5PIZ1"/>